<evidence type="ECO:0000313" key="1">
    <source>
        <dbReference type="Proteomes" id="UP001515500"/>
    </source>
</evidence>
<dbReference type="PANTHER" id="PTHR13343:SF18">
    <property type="entry name" value="PENTATRICOPEPTIDE REPEAT (PPR) SUPERFAMILY PROTEIN"/>
    <property type="match status" value="1"/>
</dbReference>
<proteinExistence type="predicted"/>
<dbReference type="AlphaFoldDB" id="A0AB40BDG8"/>
<gene>
    <name evidence="2" type="primary">LOC120261040</name>
</gene>
<keyword evidence="1" id="KW-1185">Reference proteome</keyword>
<sequence>MSSCVAAKWIRPPFDGRRVSDYCGIGCRGPLFGASHSYSMPNAHDQILSKARVAADYSDSVPDSPKYAENRGYHPLEELKDRAKDRDRLLSDAEIARTTVEGKNKALLVFPGRVHHEPHGHASWAEYQYVVDEYGDMFFEFFEDENILEDHSASNPVTVLIGLESPMHLTGRMLTDEYDDNIVSSTDILYDDEDDEVDDLEIPDLLIKWGMPEAFRQIHPMYFAKSMAKVVQTNYEKKMDWPSNGVSIVGYLRPAFFDEESCIRRLFHHDDSEDYVSDYRGTSDETENEELLSGAYDLNDDEIFDFRTKSESSMSSTIYKLEIMTMELISVYGDQTMIDLQDFLDAEPDVLAHSAPAIIDRFSEYGVQGSIALKALCRKKKGLIVERANLIGVDSLGMDVRVFSGLEAQTLRFSFNARALSQSAAEKKIKRMLFPRYHRRNSKTSTDGVRD</sequence>
<protein>
    <submittedName>
        <fullName evidence="2">Uncharacterized protein At3g49140 isoform X1</fullName>
    </submittedName>
</protein>
<dbReference type="RefSeq" id="XP_039124638.1">
    <property type="nucleotide sequence ID" value="XM_039268704.1"/>
</dbReference>
<dbReference type="PANTHER" id="PTHR13343">
    <property type="entry name" value="CREG1 PROTEIN"/>
    <property type="match status" value="1"/>
</dbReference>
<evidence type="ECO:0000313" key="2">
    <source>
        <dbReference type="RefSeq" id="XP_039124638.1"/>
    </source>
</evidence>
<name>A0AB40BDG8_DIOCR</name>
<accession>A0AB40BDG8</accession>
<dbReference type="Gene3D" id="3.20.180.10">
    <property type="entry name" value="PNP-oxidase-like"/>
    <property type="match status" value="1"/>
</dbReference>
<dbReference type="SUPFAM" id="SSF50475">
    <property type="entry name" value="FMN-binding split barrel"/>
    <property type="match status" value="1"/>
</dbReference>
<dbReference type="Proteomes" id="UP001515500">
    <property type="component" value="Chromosome 5"/>
</dbReference>
<reference evidence="2" key="1">
    <citation type="submission" date="2025-08" db="UniProtKB">
        <authorList>
            <consortium name="RefSeq"/>
        </authorList>
    </citation>
    <scope>IDENTIFICATION</scope>
</reference>
<organism evidence="1 2">
    <name type="scientific">Dioscorea cayennensis subsp. rotundata</name>
    <name type="common">White Guinea yam</name>
    <name type="synonym">Dioscorea rotundata</name>
    <dbReference type="NCBI Taxonomy" id="55577"/>
    <lineage>
        <taxon>Eukaryota</taxon>
        <taxon>Viridiplantae</taxon>
        <taxon>Streptophyta</taxon>
        <taxon>Embryophyta</taxon>
        <taxon>Tracheophyta</taxon>
        <taxon>Spermatophyta</taxon>
        <taxon>Magnoliopsida</taxon>
        <taxon>Liliopsida</taxon>
        <taxon>Dioscoreales</taxon>
        <taxon>Dioscoreaceae</taxon>
        <taxon>Dioscorea</taxon>
    </lineage>
</organism>
<dbReference type="InterPro" id="IPR037119">
    <property type="entry name" value="Haem_oxidase_HugZ-like_sf"/>
</dbReference>
<dbReference type="GeneID" id="120261040"/>